<dbReference type="EnsemblPlants" id="MELO3C027276.2.1">
    <property type="protein sequence ID" value="MELO3C027276.2.1"/>
    <property type="gene ID" value="MELO3C027276.2"/>
</dbReference>
<proteinExistence type="predicted"/>
<evidence type="ECO:0000313" key="2">
    <source>
        <dbReference type="EnsemblPlants" id="MELO3C027276.2.1"/>
    </source>
</evidence>
<organism evidence="2">
    <name type="scientific">Cucumis melo</name>
    <name type="common">Muskmelon</name>
    <dbReference type="NCBI Taxonomy" id="3656"/>
    <lineage>
        <taxon>Eukaryota</taxon>
        <taxon>Viridiplantae</taxon>
        <taxon>Streptophyta</taxon>
        <taxon>Embryophyta</taxon>
        <taxon>Tracheophyta</taxon>
        <taxon>Spermatophyta</taxon>
        <taxon>Magnoliopsida</taxon>
        <taxon>eudicotyledons</taxon>
        <taxon>Gunneridae</taxon>
        <taxon>Pentapetalae</taxon>
        <taxon>rosids</taxon>
        <taxon>fabids</taxon>
        <taxon>Cucurbitales</taxon>
        <taxon>Cucurbitaceae</taxon>
        <taxon>Benincaseae</taxon>
        <taxon>Cucumis</taxon>
    </lineage>
</organism>
<evidence type="ECO:0000256" key="1">
    <source>
        <dbReference type="SAM" id="MobiDB-lite"/>
    </source>
</evidence>
<protein>
    <submittedName>
        <fullName evidence="2">Uncharacterized protein</fullName>
    </submittedName>
</protein>
<sequence>MKESKNGHEKDGEKRKPYLIEHTHGRRQRVRWSKISTSGIWKRRTEEAEALERRRTTLTRRGGDRKTKKRQRKLSLTINGSEGNKRRLVKSSIPMWNNSTKIESMNIEERAH</sequence>
<dbReference type="Gramene" id="MELO3C027276.2.1">
    <property type="protein sequence ID" value="MELO3C027276.2.1"/>
    <property type="gene ID" value="MELO3C027276.2"/>
</dbReference>
<feature type="region of interest" description="Disordered" evidence="1">
    <location>
        <begin position="1"/>
        <end position="31"/>
    </location>
</feature>
<accession>A0A9I9E1D0</accession>
<feature type="compositionally biased region" description="Basic and acidic residues" evidence="1">
    <location>
        <begin position="1"/>
        <end position="23"/>
    </location>
</feature>
<dbReference type="AlphaFoldDB" id="A0A9I9E1D0"/>
<feature type="compositionally biased region" description="Basic and acidic residues" evidence="1">
    <location>
        <begin position="45"/>
        <end position="65"/>
    </location>
</feature>
<reference evidence="2" key="1">
    <citation type="submission" date="2023-03" db="UniProtKB">
        <authorList>
            <consortium name="EnsemblPlants"/>
        </authorList>
    </citation>
    <scope>IDENTIFICATION</scope>
</reference>
<feature type="region of interest" description="Disordered" evidence="1">
    <location>
        <begin position="45"/>
        <end position="83"/>
    </location>
</feature>
<name>A0A9I9E1D0_CUCME</name>